<dbReference type="GO" id="GO:0005737">
    <property type="term" value="C:cytoplasm"/>
    <property type="evidence" value="ECO:0007669"/>
    <property type="project" value="TreeGrafter"/>
</dbReference>
<sequence length="202" mass="22730">MLAISGQRMAALEGGSNAILRHRAAQFVAISMIILHLYGELTVDILLSQLNMVQILFTRYSDCDGGKFSWNNGRFSIFTNPSSDYHGLIYWDTSGYVQRLESHPYHENAKKFMRNGFGCILAYDVAAFIDSALQLASHLANVGDAKTLVIHPASTTHQQLTDEEQLSARVNKEMLRVSIGYEHIDDIKEDFTIAFEKIKEIN</sequence>
<dbReference type="InterPro" id="IPR000277">
    <property type="entry name" value="Cys/Met-Metab_PyrdxlP-dep_enz"/>
</dbReference>
<evidence type="ECO:0000256" key="2">
    <source>
        <dbReference type="ARBA" id="ARBA00022679"/>
    </source>
</evidence>
<dbReference type="Pfam" id="PF01053">
    <property type="entry name" value="Cys_Met_Meta_PP"/>
    <property type="match status" value="1"/>
</dbReference>
<comment type="similarity">
    <text evidence="4">Belongs to the trans-sulfuration enzymes family.</text>
</comment>
<protein>
    <recommendedName>
        <fullName evidence="7">Bifunctional cysteine synthase/O-acetylhomoserine aminocarboxypropyltransferase MET17</fullName>
    </recommendedName>
</protein>
<name>A0A915ZAC5_9GLOM</name>
<dbReference type="Proteomes" id="UP000684084">
    <property type="component" value="Unassembled WGS sequence"/>
</dbReference>
<dbReference type="GO" id="GO:0004124">
    <property type="term" value="F:cysteine synthase activity"/>
    <property type="evidence" value="ECO:0007669"/>
    <property type="project" value="TreeGrafter"/>
</dbReference>
<dbReference type="GO" id="GO:0019346">
    <property type="term" value="P:transsulfuration"/>
    <property type="evidence" value="ECO:0007669"/>
    <property type="project" value="InterPro"/>
</dbReference>
<dbReference type="AlphaFoldDB" id="A0A915ZAC5"/>
<keyword evidence="2" id="KW-0808">Transferase</keyword>
<dbReference type="GO" id="GO:0030170">
    <property type="term" value="F:pyridoxal phosphate binding"/>
    <property type="evidence" value="ECO:0007669"/>
    <property type="project" value="InterPro"/>
</dbReference>
<dbReference type="PANTHER" id="PTHR43797">
    <property type="entry name" value="HOMOCYSTEINE/CYSTEINE SYNTHASE"/>
    <property type="match status" value="1"/>
</dbReference>
<dbReference type="PANTHER" id="PTHR43797:SF2">
    <property type="entry name" value="HOMOCYSTEINE_CYSTEINE SYNTHASE"/>
    <property type="match status" value="1"/>
</dbReference>
<evidence type="ECO:0000256" key="1">
    <source>
        <dbReference type="ARBA" id="ARBA00001933"/>
    </source>
</evidence>
<accession>A0A915ZAC5</accession>
<dbReference type="GO" id="GO:0003961">
    <property type="term" value="F:O-acetylhomoserine aminocarboxypropyltransferase activity"/>
    <property type="evidence" value="ECO:0007669"/>
    <property type="project" value="TreeGrafter"/>
</dbReference>
<comment type="caution">
    <text evidence="5">The sequence shown here is derived from an EMBL/GenBank/DDBJ whole genome shotgun (WGS) entry which is preliminary data.</text>
</comment>
<dbReference type="GO" id="GO:0006535">
    <property type="term" value="P:cysteine biosynthetic process from serine"/>
    <property type="evidence" value="ECO:0007669"/>
    <property type="project" value="TreeGrafter"/>
</dbReference>
<evidence type="ECO:0000313" key="5">
    <source>
        <dbReference type="EMBL" id="CAB5368103.1"/>
    </source>
</evidence>
<evidence type="ECO:0000313" key="6">
    <source>
        <dbReference type="Proteomes" id="UP000684084"/>
    </source>
</evidence>
<dbReference type="EMBL" id="CAGKOT010000024">
    <property type="protein sequence ID" value="CAB5368103.1"/>
    <property type="molecule type" value="Genomic_DNA"/>
</dbReference>
<keyword evidence="3 4" id="KW-0663">Pyridoxal phosphate</keyword>
<comment type="cofactor">
    <cofactor evidence="1 4">
        <name>pyridoxal 5'-phosphate</name>
        <dbReference type="ChEBI" id="CHEBI:597326"/>
    </cofactor>
</comment>
<evidence type="ECO:0000256" key="3">
    <source>
        <dbReference type="ARBA" id="ARBA00022898"/>
    </source>
</evidence>
<reference evidence="5" key="1">
    <citation type="submission" date="2020-05" db="EMBL/GenBank/DDBJ databases">
        <authorList>
            <person name="Rincon C."/>
            <person name="Sanders R I."/>
            <person name="Robbins C."/>
            <person name="Chaturvedi A."/>
        </authorList>
    </citation>
    <scope>NUCLEOTIDE SEQUENCE</scope>
    <source>
        <strain evidence="5">CHB12</strain>
    </source>
</reference>
<organism evidence="5 6">
    <name type="scientific">Rhizophagus irregularis</name>
    <dbReference type="NCBI Taxonomy" id="588596"/>
    <lineage>
        <taxon>Eukaryota</taxon>
        <taxon>Fungi</taxon>
        <taxon>Fungi incertae sedis</taxon>
        <taxon>Mucoromycota</taxon>
        <taxon>Glomeromycotina</taxon>
        <taxon>Glomeromycetes</taxon>
        <taxon>Glomerales</taxon>
        <taxon>Glomeraceae</taxon>
        <taxon>Rhizophagus</taxon>
    </lineage>
</organism>
<gene>
    <name evidence="5" type="ORF">CHRIB12_LOCUS11602</name>
</gene>
<dbReference type="OrthoDB" id="3512640at2759"/>
<dbReference type="GO" id="GO:0071269">
    <property type="term" value="P:L-homocysteine biosynthetic process"/>
    <property type="evidence" value="ECO:0007669"/>
    <property type="project" value="TreeGrafter"/>
</dbReference>
<proteinExistence type="inferred from homology"/>
<dbReference type="InterPro" id="IPR006235">
    <property type="entry name" value="OAc-hSer/O-AcSer_sulfhydrylase"/>
</dbReference>
<evidence type="ECO:0000256" key="4">
    <source>
        <dbReference type="RuleBase" id="RU362118"/>
    </source>
</evidence>
<evidence type="ECO:0008006" key="7">
    <source>
        <dbReference type="Google" id="ProtNLM"/>
    </source>
</evidence>